<reference evidence="9" key="1">
    <citation type="journal article" date="2013" name="Proc. Natl. Acad. Sci. U.S.A.">
        <title>Genome structure and metabolic features in the red seaweed Chondrus crispus shed light on evolution of the Archaeplastida.</title>
        <authorList>
            <person name="Collen J."/>
            <person name="Porcel B."/>
            <person name="Carre W."/>
            <person name="Ball S.G."/>
            <person name="Chaparro C."/>
            <person name="Tonon T."/>
            <person name="Barbeyron T."/>
            <person name="Michel G."/>
            <person name="Noel B."/>
            <person name="Valentin K."/>
            <person name="Elias M."/>
            <person name="Artiguenave F."/>
            <person name="Arun A."/>
            <person name="Aury J.M."/>
            <person name="Barbosa-Neto J.F."/>
            <person name="Bothwell J.H."/>
            <person name="Bouget F.Y."/>
            <person name="Brillet L."/>
            <person name="Cabello-Hurtado F."/>
            <person name="Capella-Gutierrez S."/>
            <person name="Charrier B."/>
            <person name="Cladiere L."/>
            <person name="Cock J.M."/>
            <person name="Coelho S.M."/>
            <person name="Colleoni C."/>
            <person name="Czjzek M."/>
            <person name="Da Silva C."/>
            <person name="Delage L."/>
            <person name="Denoeud F."/>
            <person name="Deschamps P."/>
            <person name="Dittami S.M."/>
            <person name="Gabaldon T."/>
            <person name="Gachon C.M."/>
            <person name="Groisillier A."/>
            <person name="Herve C."/>
            <person name="Jabbari K."/>
            <person name="Katinka M."/>
            <person name="Kloareg B."/>
            <person name="Kowalczyk N."/>
            <person name="Labadie K."/>
            <person name="Leblanc C."/>
            <person name="Lopez P.J."/>
            <person name="McLachlan D.H."/>
            <person name="Meslet-Cladiere L."/>
            <person name="Moustafa A."/>
            <person name="Nehr Z."/>
            <person name="Nyvall Collen P."/>
            <person name="Panaud O."/>
            <person name="Partensky F."/>
            <person name="Poulain J."/>
            <person name="Rensing S.A."/>
            <person name="Rousvoal S."/>
            <person name="Samson G."/>
            <person name="Symeonidi A."/>
            <person name="Weissenbach J."/>
            <person name="Zambounis A."/>
            <person name="Wincker P."/>
            <person name="Boyen C."/>
        </authorList>
    </citation>
    <scope>NUCLEOTIDE SEQUENCE [LARGE SCALE GENOMIC DNA]</scope>
    <source>
        <strain evidence="9">cv. Stackhouse</strain>
    </source>
</reference>
<dbReference type="GO" id="GO:0005762">
    <property type="term" value="C:mitochondrial large ribosomal subunit"/>
    <property type="evidence" value="ECO:0007669"/>
    <property type="project" value="TreeGrafter"/>
</dbReference>
<dbReference type="PhylomeDB" id="R7QPD5"/>
<gene>
    <name evidence="8" type="ORF">CHC_T00006907001</name>
</gene>
<evidence type="ECO:0000256" key="3">
    <source>
        <dbReference type="ARBA" id="ARBA00022980"/>
    </source>
</evidence>
<dbReference type="GeneID" id="17317956"/>
<dbReference type="PANTHER" id="PTHR13501:SF8">
    <property type="entry name" value="LARGE RIBOSOMAL SUBUNIT PROTEIN UL22M"/>
    <property type="match status" value="1"/>
</dbReference>
<organism evidence="8 9">
    <name type="scientific">Chondrus crispus</name>
    <name type="common">Carrageen Irish moss</name>
    <name type="synonym">Polymorpha crispa</name>
    <dbReference type="NCBI Taxonomy" id="2769"/>
    <lineage>
        <taxon>Eukaryota</taxon>
        <taxon>Rhodophyta</taxon>
        <taxon>Florideophyceae</taxon>
        <taxon>Rhodymeniophycidae</taxon>
        <taxon>Gigartinales</taxon>
        <taxon>Gigartinaceae</taxon>
        <taxon>Chondrus</taxon>
    </lineage>
</organism>
<dbReference type="EMBL" id="HG002094">
    <property type="protein sequence ID" value="CDF39949.1"/>
    <property type="molecule type" value="Genomic_DNA"/>
</dbReference>
<dbReference type="Proteomes" id="UP000012073">
    <property type="component" value="Unassembled WGS sequence"/>
</dbReference>
<dbReference type="SUPFAM" id="SSF54843">
    <property type="entry name" value="Ribosomal protein L22"/>
    <property type="match status" value="1"/>
</dbReference>
<evidence type="ECO:0000313" key="8">
    <source>
        <dbReference type="EMBL" id="CDF39949.1"/>
    </source>
</evidence>
<name>R7QPD5_CHOCR</name>
<dbReference type="Gramene" id="CDF39949">
    <property type="protein sequence ID" value="CDF39949"/>
    <property type="gene ID" value="CHC_T00006907001"/>
</dbReference>
<dbReference type="InterPro" id="IPR036394">
    <property type="entry name" value="Ribosomal_uL22_sf"/>
</dbReference>
<dbReference type="InterPro" id="IPR047867">
    <property type="entry name" value="Ribosomal_uL22_bac/org-type"/>
</dbReference>
<dbReference type="PANTHER" id="PTHR13501">
    <property type="entry name" value="CHLOROPLAST 50S RIBOSOMAL PROTEIN L22-RELATED"/>
    <property type="match status" value="1"/>
</dbReference>
<dbReference type="STRING" id="2769.R7QPD5"/>
<keyword evidence="9" id="KW-1185">Reference proteome</keyword>
<evidence type="ECO:0000313" key="9">
    <source>
        <dbReference type="Proteomes" id="UP000012073"/>
    </source>
</evidence>
<dbReference type="GO" id="GO:0003735">
    <property type="term" value="F:structural constituent of ribosome"/>
    <property type="evidence" value="ECO:0007669"/>
    <property type="project" value="InterPro"/>
</dbReference>
<accession>R7QPD5</accession>
<evidence type="ECO:0000256" key="7">
    <source>
        <dbReference type="RuleBase" id="RU004005"/>
    </source>
</evidence>
<evidence type="ECO:0000256" key="4">
    <source>
        <dbReference type="ARBA" id="ARBA00023274"/>
    </source>
</evidence>
<dbReference type="CDD" id="cd00336">
    <property type="entry name" value="Ribosomal_L22"/>
    <property type="match status" value="1"/>
</dbReference>
<dbReference type="InterPro" id="IPR018260">
    <property type="entry name" value="Ribosomal_uL22_CS"/>
</dbReference>
<keyword evidence="3 7" id="KW-0689">Ribosomal protein</keyword>
<dbReference type="Pfam" id="PF00237">
    <property type="entry name" value="Ribosomal_L22"/>
    <property type="match status" value="1"/>
</dbReference>
<dbReference type="GO" id="GO:0006412">
    <property type="term" value="P:translation"/>
    <property type="evidence" value="ECO:0007669"/>
    <property type="project" value="InterPro"/>
</dbReference>
<dbReference type="OrthoDB" id="3189at2759"/>
<evidence type="ECO:0000256" key="6">
    <source>
        <dbReference type="ARBA" id="ARBA00035416"/>
    </source>
</evidence>
<dbReference type="RefSeq" id="XP_005710243.1">
    <property type="nucleotide sequence ID" value="XM_005710186.1"/>
</dbReference>
<evidence type="ECO:0000256" key="5">
    <source>
        <dbReference type="ARBA" id="ARBA00035285"/>
    </source>
</evidence>
<comment type="similarity">
    <text evidence="2 7">Belongs to the universal ribosomal protein uL22 family.</text>
</comment>
<dbReference type="AlphaFoldDB" id="R7QPD5"/>
<dbReference type="Gene3D" id="3.90.470.10">
    <property type="entry name" value="Ribosomal protein L22/L17"/>
    <property type="match status" value="1"/>
</dbReference>
<proteinExistence type="inferred from homology"/>
<sequence>MILRSAFRSLCSSLSRGLQTEAALELNEAGIARKPRPWPLDNRGEEIRTAKARRLGISTSPHKLNIVAKLVRGMTINEAERQMVGCRKKHSEHVWKTIAAAVTNARHAGLREDRLVVSHAFVGKGKYLRKIRPWHGKGRYGIEHKKYAHLTVLVRELDEELWEAAVMPKYIHLGYRHGENDPDHDRNHPIHKSDRVSWHSQLDVSMRATRDNIQGLRALLEGEGDSESAPGAAPNAK</sequence>
<keyword evidence="4 7" id="KW-0687">Ribonucleoprotein</keyword>
<dbReference type="PROSITE" id="PS00464">
    <property type="entry name" value="RIBOSOMAL_L22"/>
    <property type="match status" value="1"/>
</dbReference>
<comment type="function">
    <text evidence="1">This protein binds specifically to 23S rRNA.</text>
</comment>
<protein>
    <recommendedName>
        <fullName evidence="5">Large ribosomal subunit protein uL22c</fullName>
    </recommendedName>
    <alternativeName>
        <fullName evidence="6">50S ribosomal protein L22, chloroplastic</fullName>
    </alternativeName>
</protein>
<evidence type="ECO:0000256" key="2">
    <source>
        <dbReference type="ARBA" id="ARBA00009451"/>
    </source>
</evidence>
<evidence type="ECO:0000256" key="1">
    <source>
        <dbReference type="ARBA" id="ARBA00003611"/>
    </source>
</evidence>
<dbReference type="InterPro" id="IPR001063">
    <property type="entry name" value="Ribosomal_uL22"/>
</dbReference>
<dbReference type="KEGG" id="ccp:CHC_T00006907001"/>